<name>A0A6V1QQS9_HETAK</name>
<keyword evidence="1" id="KW-0732">Signal</keyword>
<dbReference type="SUPFAM" id="SSF51735">
    <property type="entry name" value="NAD(P)-binding Rossmann-fold domains"/>
    <property type="match status" value="1"/>
</dbReference>
<sequence length="322" mass="34895">MQGLIVNAARLCSVFALLKTAFAFLHTGSASLPFRNRGSSEALALKGGNTPSSDLKTHDILIVGAGYLGQLVAKEWQLKYPGSTVYAETRTDAKHSNLKDMGVVPLLRSERENHPFKEWKTVVFCAAPKGNDDYPGELKTAISLWTGDGHFVFTSSGGIFAEEAGGIVTSDSPTAEGPRAAKLVEAESHVLKAGGTVVRLSGLYDVTRGAHNYWLGLEELDSNPDGIINLIHYEDAALLVISAIEKGRGAKIYIGSDGVPITRKEICDAALLNDAYKGKKTPKFLKPSSKNDGKIYDMTETFSELSWVPRYASFQEYMKSSN</sequence>
<dbReference type="EMBL" id="HBIU01022121">
    <property type="protein sequence ID" value="CAE0631617.1"/>
    <property type="molecule type" value="Transcribed_RNA"/>
</dbReference>
<protein>
    <recommendedName>
        <fullName evidence="3">NAD-dependent epimerase/dehydratase domain-containing protein</fullName>
    </recommendedName>
</protein>
<dbReference type="InterPro" id="IPR036291">
    <property type="entry name" value="NAD(P)-bd_dom_sf"/>
</dbReference>
<evidence type="ECO:0000313" key="2">
    <source>
        <dbReference type="EMBL" id="CAE0631617.1"/>
    </source>
</evidence>
<proteinExistence type="predicted"/>
<dbReference type="Gene3D" id="3.40.50.720">
    <property type="entry name" value="NAD(P)-binding Rossmann-like Domain"/>
    <property type="match status" value="1"/>
</dbReference>
<feature type="signal peptide" evidence="1">
    <location>
        <begin position="1"/>
        <end position="23"/>
    </location>
</feature>
<feature type="chain" id="PRO_5030160795" description="NAD-dependent epimerase/dehydratase domain-containing protein" evidence="1">
    <location>
        <begin position="24"/>
        <end position="322"/>
    </location>
</feature>
<accession>A0A6V1QQS9</accession>
<organism evidence="2">
    <name type="scientific">Heterosigma akashiwo</name>
    <name type="common">Chromophytic alga</name>
    <name type="synonym">Heterosigma carterae</name>
    <dbReference type="NCBI Taxonomy" id="2829"/>
    <lineage>
        <taxon>Eukaryota</taxon>
        <taxon>Sar</taxon>
        <taxon>Stramenopiles</taxon>
        <taxon>Ochrophyta</taxon>
        <taxon>Raphidophyceae</taxon>
        <taxon>Chattonellales</taxon>
        <taxon>Chattonellaceae</taxon>
        <taxon>Heterosigma</taxon>
    </lineage>
</organism>
<evidence type="ECO:0008006" key="3">
    <source>
        <dbReference type="Google" id="ProtNLM"/>
    </source>
</evidence>
<reference evidence="2" key="1">
    <citation type="submission" date="2021-01" db="EMBL/GenBank/DDBJ databases">
        <authorList>
            <person name="Corre E."/>
            <person name="Pelletier E."/>
            <person name="Niang G."/>
            <person name="Scheremetjew M."/>
            <person name="Finn R."/>
            <person name="Kale V."/>
            <person name="Holt S."/>
            <person name="Cochrane G."/>
            <person name="Meng A."/>
            <person name="Brown T."/>
            <person name="Cohen L."/>
        </authorList>
    </citation>
    <scope>NUCLEOTIDE SEQUENCE</scope>
    <source>
        <strain evidence="2">CCMP3107</strain>
    </source>
</reference>
<dbReference type="AlphaFoldDB" id="A0A6V1QQS9"/>
<evidence type="ECO:0000256" key="1">
    <source>
        <dbReference type="SAM" id="SignalP"/>
    </source>
</evidence>
<gene>
    <name evidence="2" type="ORF">HAKA00212_LOCUS10322</name>
</gene>